<dbReference type="AlphaFoldDB" id="A0A3D8JYV9"/>
<evidence type="ECO:0000256" key="8">
    <source>
        <dbReference type="ARBA" id="ARBA00022692"/>
    </source>
</evidence>
<dbReference type="Gene3D" id="3.30.420.270">
    <property type="match status" value="1"/>
</dbReference>
<evidence type="ECO:0000256" key="2">
    <source>
        <dbReference type="ARBA" id="ARBA00004249"/>
    </source>
</evidence>
<dbReference type="GO" id="GO:0005886">
    <property type="term" value="C:plasma membrane"/>
    <property type="evidence" value="ECO:0007669"/>
    <property type="project" value="UniProtKB-SubCell"/>
</dbReference>
<protein>
    <submittedName>
        <fullName evidence="14">Biopolymer transporter ExbD</fullName>
    </submittedName>
</protein>
<dbReference type="GO" id="GO:0015031">
    <property type="term" value="P:protein transport"/>
    <property type="evidence" value="ECO:0007669"/>
    <property type="project" value="UniProtKB-KW"/>
</dbReference>
<evidence type="ECO:0000256" key="12">
    <source>
        <dbReference type="RuleBase" id="RU003879"/>
    </source>
</evidence>
<feature type="transmembrane region" description="Helical" evidence="13">
    <location>
        <begin position="21"/>
        <end position="40"/>
    </location>
</feature>
<dbReference type="InterPro" id="IPR003400">
    <property type="entry name" value="ExbD"/>
</dbReference>
<dbReference type="OrthoDB" id="9798629at2"/>
<dbReference type="EMBL" id="QRGA01000007">
    <property type="protein sequence ID" value="RDU98199.1"/>
    <property type="molecule type" value="Genomic_DNA"/>
</dbReference>
<dbReference type="PANTHER" id="PTHR30558">
    <property type="entry name" value="EXBD MEMBRANE COMPONENT OF PMF-DRIVEN MACROMOLECULE IMPORT SYSTEM"/>
    <property type="match status" value="1"/>
</dbReference>
<evidence type="ECO:0000256" key="10">
    <source>
        <dbReference type="ARBA" id="ARBA00022989"/>
    </source>
</evidence>
<keyword evidence="11 13" id="KW-0472">Membrane</keyword>
<comment type="subcellular location">
    <subcellularLocation>
        <location evidence="2">Cell inner membrane</location>
        <topology evidence="2">Single-pass type II membrane protein</topology>
    </subcellularLocation>
    <subcellularLocation>
        <location evidence="12">Cell membrane</location>
        <topology evidence="12">Single-pass type II membrane protein</topology>
    </subcellularLocation>
</comment>
<keyword evidence="9 12" id="KW-0653">Protein transport</keyword>
<evidence type="ECO:0000256" key="4">
    <source>
        <dbReference type="ARBA" id="ARBA00011471"/>
    </source>
</evidence>
<evidence type="ECO:0000256" key="5">
    <source>
        <dbReference type="ARBA" id="ARBA00022448"/>
    </source>
</evidence>
<evidence type="ECO:0000313" key="15">
    <source>
        <dbReference type="Proteomes" id="UP000256838"/>
    </source>
</evidence>
<evidence type="ECO:0000256" key="7">
    <source>
        <dbReference type="ARBA" id="ARBA00022519"/>
    </source>
</evidence>
<keyword evidence="6" id="KW-1003">Cell membrane</keyword>
<evidence type="ECO:0000313" key="14">
    <source>
        <dbReference type="EMBL" id="RDU98199.1"/>
    </source>
</evidence>
<name>A0A3D8JYV9_9BURK</name>
<evidence type="ECO:0000256" key="6">
    <source>
        <dbReference type="ARBA" id="ARBA00022475"/>
    </source>
</evidence>
<comment type="function">
    <text evidence="1">Involved in the TonB-dependent energy-dependent transport of various receptor-bound substrates.</text>
</comment>
<keyword evidence="15" id="KW-1185">Reference proteome</keyword>
<evidence type="ECO:0000256" key="3">
    <source>
        <dbReference type="ARBA" id="ARBA00005811"/>
    </source>
</evidence>
<proteinExistence type="inferred from homology"/>
<accession>A0A3D8JYV9</accession>
<dbReference type="Proteomes" id="UP000256838">
    <property type="component" value="Unassembled WGS sequence"/>
</dbReference>
<keyword evidence="10 13" id="KW-1133">Transmembrane helix</keyword>
<evidence type="ECO:0000256" key="1">
    <source>
        <dbReference type="ARBA" id="ARBA00003540"/>
    </source>
</evidence>
<sequence length="157" mass="16532">MISGTKGGRHQAPLAEINVTPLVDVMLVMLAIFLVVAPVMTKAIKVELPSVSAQGTVPRSHAVTVNLDAANRIFVDGRPVEAARLQPMLARIVAHDAKTSVSLRADRRESFEEVAKILAVVGRAGVTQVSVVTAACDQECAPPNSSGTGHPPTLPRQ</sequence>
<organism evidence="14 15">
    <name type="scientific">Trinickia dinghuensis</name>
    <dbReference type="NCBI Taxonomy" id="2291023"/>
    <lineage>
        <taxon>Bacteria</taxon>
        <taxon>Pseudomonadati</taxon>
        <taxon>Pseudomonadota</taxon>
        <taxon>Betaproteobacteria</taxon>
        <taxon>Burkholderiales</taxon>
        <taxon>Burkholderiaceae</taxon>
        <taxon>Trinickia</taxon>
    </lineage>
</organism>
<keyword evidence="7" id="KW-0997">Cell inner membrane</keyword>
<evidence type="ECO:0000256" key="9">
    <source>
        <dbReference type="ARBA" id="ARBA00022927"/>
    </source>
</evidence>
<reference evidence="14 15" key="1">
    <citation type="submission" date="2018-08" db="EMBL/GenBank/DDBJ databases">
        <title>Paraburkholderia sp. DHOM06 isolated from forest soil.</title>
        <authorList>
            <person name="Gao Z.-H."/>
            <person name="Qiu L.-H."/>
        </authorList>
    </citation>
    <scope>NUCLEOTIDE SEQUENCE [LARGE SCALE GENOMIC DNA]</scope>
    <source>
        <strain evidence="14 15">DHOM06</strain>
    </source>
</reference>
<evidence type="ECO:0000256" key="11">
    <source>
        <dbReference type="ARBA" id="ARBA00023136"/>
    </source>
</evidence>
<comment type="similarity">
    <text evidence="3 12">Belongs to the ExbD/TolR family.</text>
</comment>
<keyword evidence="8 12" id="KW-0812">Transmembrane</keyword>
<dbReference type="RefSeq" id="WP_115533960.1">
    <property type="nucleotide sequence ID" value="NZ_QRGA01000007.1"/>
</dbReference>
<gene>
    <name evidence="14" type="ORF">DWV00_12775</name>
</gene>
<dbReference type="PANTHER" id="PTHR30558:SF12">
    <property type="entry name" value="BIOPOLYMER TRANSPORT PROTEIN EXBD"/>
    <property type="match status" value="1"/>
</dbReference>
<comment type="caution">
    <text evidence="14">The sequence shown here is derived from an EMBL/GenBank/DDBJ whole genome shotgun (WGS) entry which is preliminary data.</text>
</comment>
<dbReference type="Pfam" id="PF02472">
    <property type="entry name" value="ExbD"/>
    <property type="match status" value="1"/>
</dbReference>
<evidence type="ECO:0000256" key="13">
    <source>
        <dbReference type="SAM" id="Phobius"/>
    </source>
</evidence>
<dbReference type="GO" id="GO:0022857">
    <property type="term" value="F:transmembrane transporter activity"/>
    <property type="evidence" value="ECO:0007669"/>
    <property type="project" value="InterPro"/>
</dbReference>
<comment type="subunit">
    <text evidence="4">The accessory proteins ExbB and ExbD seem to form a complex with TonB.</text>
</comment>
<keyword evidence="5 12" id="KW-0813">Transport</keyword>